<dbReference type="InterPro" id="IPR058163">
    <property type="entry name" value="LysR-type_TF_proteobact-type"/>
</dbReference>
<keyword evidence="3 6" id="KW-0238">DNA-binding</keyword>
<keyword evidence="7" id="KW-1185">Reference proteome</keyword>
<dbReference type="SUPFAM" id="SSF46785">
    <property type="entry name" value="Winged helix' DNA-binding domain"/>
    <property type="match status" value="1"/>
</dbReference>
<comment type="similarity">
    <text evidence="1">Belongs to the LysR transcriptional regulatory family.</text>
</comment>
<dbReference type="InterPro" id="IPR036390">
    <property type="entry name" value="WH_DNA-bd_sf"/>
</dbReference>
<reference evidence="6 7" key="1">
    <citation type="submission" date="2023-08" db="EMBL/GenBank/DDBJ databases">
        <title>Functional and genomic diversity of the sorghum phyllosphere microbiome.</title>
        <authorList>
            <person name="Shade A."/>
        </authorList>
    </citation>
    <scope>NUCLEOTIDE SEQUENCE [LARGE SCALE GENOMIC DNA]</scope>
    <source>
        <strain evidence="6 7">SORGH_AS_0335</strain>
    </source>
</reference>
<dbReference type="RefSeq" id="WP_309829220.1">
    <property type="nucleotide sequence ID" value="NZ_JAVIZX010000001.1"/>
</dbReference>
<evidence type="ECO:0000313" key="7">
    <source>
        <dbReference type="Proteomes" id="UP001267710"/>
    </source>
</evidence>
<dbReference type="Pfam" id="PF03466">
    <property type="entry name" value="LysR_substrate"/>
    <property type="match status" value="1"/>
</dbReference>
<gene>
    <name evidence="6" type="ORF">QE399_002608</name>
</gene>
<sequence length="302" mass="32636">MKADLNQLHAFAAVAQAQGFRGAARHLGASPSAVSDAVRRLEDDLGVRLLNRTTRSVSPTDAGRRLLERLMPALQEVQEALGAAGALRGAPAGTLRINVPVSALKLVLPAIVPDFRAAYPHILLEVIAQDSFVDVLAAGCDAGIRYGESLDQDMIAVPIGPRVQHFACAASPGYLKRRGKVAHPRELMAHDCLRVRFESGSMPLWEFERRGETLRLDPAPALVVQAGAAADLAVEAAVEGMGVVYLFQGWLQPHLDSGALVPIAKEWWPRFAGPFLYYPGHRLVPEPLRAFVDFVRAHPSTA</sequence>
<keyword evidence="2" id="KW-0805">Transcription regulation</keyword>
<dbReference type="InterPro" id="IPR005119">
    <property type="entry name" value="LysR_subst-bd"/>
</dbReference>
<comment type="caution">
    <text evidence="6">The sequence shown here is derived from an EMBL/GenBank/DDBJ whole genome shotgun (WGS) entry which is preliminary data.</text>
</comment>
<keyword evidence="4" id="KW-0804">Transcription</keyword>
<dbReference type="Proteomes" id="UP001267710">
    <property type="component" value="Unassembled WGS sequence"/>
</dbReference>
<dbReference type="PROSITE" id="PS50931">
    <property type="entry name" value="HTH_LYSR"/>
    <property type="match status" value="1"/>
</dbReference>
<accession>A0ABU1ICG9</accession>
<dbReference type="SUPFAM" id="SSF53850">
    <property type="entry name" value="Periplasmic binding protein-like II"/>
    <property type="match status" value="1"/>
</dbReference>
<dbReference type="PANTHER" id="PTHR30537">
    <property type="entry name" value="HTH-TYPE TRANSCRIPTIONAL REGULATOR"/>
    <property type="match status" value="1"/>
</dbReference>
<name>A0ABU1ICG9_9BURK</name>
<dbReference type="Pfam" id="PF00126">
    <property type="entry name" value="HTH_1"/>
    <property type="match status" value="1"/>
</dbReference>
<evidence type="ECO:0000259" key="5">
    <source>
        <dbReference type="PROSITE" id="PS50931"/>
    </source>
</evidence>
<dbReference type="InterPro" id="IPR036388">
    <property type="entry name" value="WH-like_DNA-bd_sf"/>
</dbReference>
<dbReference type="GO" id="GO:0003677">
    <property type="term" value="F:DNA binding"/>
    <property type="evidence" value="ECO:0007669"/>
    <property type="project" value="UniProtKB-KW"/>
</dbReference>
<evidence type="ECO:0000313" key="6">
    <source>
        <dbReference type="EMBL" id="MDR6214919.1"/>
    </source>
</evidence>
<dbReference type="Gene3D" id="3.40.190.290">
    <property type="match status" value="1"/>
</dbReference>
<feature type="domain" description="HTH lysR-type" evidence="5">
    <location>
        <begin position="1"/>
        <end position="60"/>
    </location>
</feature>
<dbReference type="EMBL" id="JAVIZX010000001">
    <property type="protein sequence ID" value="MDR6214919.1"/>
    <property type="molecule type" value="Genomic_DNA"/>
</dbReference>
<organism evidence="6 7">
    <name type="scientific">Paracidovorax wautersii</name>
    <dbReference type="NCBI Taxonomy" id="1177982"/>
    <lineage>
        <taxon>Bacteria</taxon>
        <taxon>Pseudomonadati</taxon>
        <taxon>Pseudomonadota</taxon>
        <taxon>Betaproteobacteria</taxon>
        <taxon>Burkholderiales</taxon>
        <taxon>Comamonadaceae</taxon>
        <taxon>Paracidovorax</taxon>
    </lineage>
</organism>
<evidence type="ECO:0000256" key="1">
    <source>
        <dbReference type="ARBA" id="ARBA00009437"/>
    </source>
</evidence>
<evidence type="ECO:0000256" key="2">
    <source>
        <dbReference type="ARBA" id="ARBA00023015"/>
    </source>
</evidence>
<dbReference type="Gene3D" id="1.10.10.10">
    <property type="entry name" value="Winged helix-like DNA-binding domain superfamily/Winged helix DNA-binding domain"/>
    <property type="match status" value="1"/>
</dbReference>
<protein>
    <submittedName>
        <fullName evidence="6">DNA-binding transcriptional LysR family regulator</fullName>
    </submittedName>
</protein>
<evidence type="ECO:0000256" key="3">
    <source>
        <dbReference type="ARBA" id="ARBA00023125"/>
    </source>
</evidence>
<dbReference type="InterPro" id="IPR000847">
    <property type="entry name" value="LysR_HTH_N"/>
</dbReference>
<evidence type="ECO:0000256" key="4">
    <source>
        <dbReference type="ARBA" id="ARBA00023163"/>
    </source>
</evidence>
<proteinExistence type="inferred from homology"/>
<dbReference type="PANTHER" id="PTHR30537:SF5">
    <property type="entry name" value="HTH-TYPE TRANSCRIPTIONAL ACTIVATOR TTDR-RELATED"/>
    <property type="match status" value="1"/>
</dbReference>